<dbReference type="EMBL" id="LAZR01003612">
    <property type="protein sequence ID" value="KKN16459.1"/>
    <property type="molecule type" value="Genomic_DNA"/>
</dbReference>
<protein>
    <submittedName>
        <fullName evidence="1">Uncharacterized protein</fullName>
    </submittedName>
</protein>
<proteinExistence type="predicted"/>
<comment type="caution">
    <text evidence="1">The sequence shown here is derived from an EMBL/GenBank/DDBJ whole genome shotgun (WGS) entry which is preliminary data.</text>
</comment>
<name>A0A0F9NET4_9ZZZZ</name>
<reference evidence="1" key="1">
    <citation type="journal article" date="2015" name="Nature">
        <title>Complex archaea that bridge the gap between prokaryotes and eukaryotes.</title>
        <authorList>
            <person name="Spang A."/>
            <person name="Saw J.H."/>
            <person name="Jorgensen S.L."/>
            <person name="Zaremba-Niedzwiedzka K."/>
            <person name="Martijn J."/>
            <person name="Lind A.E."/>
            <person name="van Eijk R."/>
            <person name="Schleper C."/>
            <person name="Guy L."/>
            <person name="Ettema T.J."/>
        </authorList>
    </citation>
    <scope>NUCLEOTIDE SEQUENCE</scope>
</reference>
<dbReference type="AlphaFoldDB" id="A0A0F9NET4"/>
<sequence>MGWKWRRGHSVGPSYVAAVCLRCGRVVRREGSLFRVLWWTFFGLGDCPDCPEEPR</sequence>
<evidence type="ECO:0000313" key="1">
    <source>
        <dbReference type="EMBL" id="KKN16459.1"/>
    </source>
</evidence>
<accession>A0A0F9NET4</accession>
<gene>
    <name evidence="1" type="ORF">LCGC14_0975680</name>
</gene>
<organism evidence="1">
    <name type="scientific">marine sediment metagenome</name>
    <dbReference type="NCBI Taxonomy" id="412755"/>
    <lineage>
        <taxon>unclassified sequences</taxon>
        <taxon>metagenomes</taxon>
        <taxon>ecological metagenomes</taxon>
    </lineage>
</organism>